<dbReference type="Pfam" id="PF00231">
    <property type="entry name" value="ATP-synt"/>
    <property type="match status" value="1"/>
</dbReference>
<keyword evidence="8 10" id="KW-0139">CF(1)</keyword>
<dbReference type="GO" id="GO:0005524">
    <property type="term" value="F:ATP binding"/>
    <property type="evidence" value="ECO:0007669"/>
    <property type="project" value="UniProtKB-UniRule"/>
</dbReference>
<keyword evidence="4 10" id="KW-0813">Transport</keyword>
<dbReference type="EMBL" id="QUSM01000005">
    <property type="protein sequence ID" value="RGD73562.1"/>
    <property type="molecule type" value="Genomic_DNA"/>
</dbReference>
<dbReference type="NCBIfam" id="TIGR01146">
    <property type="entry name" value="ATPsyn_F1gamma"/>
    <property type="match status" value="1"/>
</dbReference>
<dbReference type="Gene3D" id="3.40.1380.10">
    <property type="match status" value="1"/>
</dbReference>
<comment type="subunit">
    <text evidence="10">F-type ATPases have 2 components, CF(1) - the catalytic core - and CF(0) - the membrane proton channel. CF(1) has five subunits: alpha(3), beta(3), gamma(1), delta(1), epsilon(1). CF(0) has three main subunits: a, b and c.</text>
</comment>
<evidence type="ECO:0000256" key="8">
    <source>
        <dbReference type="ARBA" id="ARBA00023196"/>
    </source>
</evidence>
<dbReference type="GO" id="GO:0016787">
    <property type="term" value="F:hydrolase activity"/>
    <property type="evidence" value="ECO:0007669"/>
    <property type="project" value="UniProtKB-KW"/>
</dbReference>
<dbReference type="InterPro" id="IPR000131">
    <property type="entry name" value="ATP_synth_F1_gsu"/>
</dbReference>
<dbReference type="InterPro" id="IPR023632">
    <property type="entry name" value="ATP_synth_F1_gsu_CS"/>
</dbReference>
<comment type="subcellular location">
    <subcellularLocation>
        <location evidence="10">Cell membrane</location>
        <topology evidence="10">Peripheral membrane protein</topology>
    </subcellularLocation>
    <subcellularLocation>
        <location evidence="2">Membrane</location>
        <topology evidence="2">Peripheral membrane protein</topology>
    </subcellularLocation>
</comment>
<keyword evidence="10" id="KW-1003">Cell membrane</keyword>
<evidence type="ECO:0000256" key="3">
    <source>
        <dbReference type="ARBA" id="ARBA00007681"/>
    </source>
</evidence>
<evidence type="ECO:0000256" key="5">
    <source>
        <dbReference type="ARBA" id="ARBA00022781"/>
    </source>
</evidence>
<reference evidence="11 12" key="1">
    <citation type="submission" date="2018-08" db="EMBL/GenBank/DDBJ databases">
        <title>A genome reference for cultivated species of the human gut microbiota.</title>
        <authorList>
            <person name="Zou Y."/>
            <person name="Xue W."/>
            <person name="Luo G."/>
        </authorList>
    </citation>
    <scope>NUCLEOTIDE SEQUENCE [LARGE SCALE GENOMIC DNA]</scope>
    <source>
        <strain evidence="11 12">AM25-6</strain>
    </source>
</reference>
<dbReference type="InterPro" id="IPR035968">
    <property type="entry name" value="ATP_synth_F1_ATPase_gsu"/>
</dbReference>
<dbReference type="Gene3D" id="1.10.287.80">
    <property type="entry name" value="ATP synthase, gamma subunit, helix hairpin domain"/>
    <property type="match status" value="1"/>
</dbReference>
<evidence type="ECO:0000256" key="7">
    <source>
        <dbReference type="ARBA" id="ARBA00023136"/>
    </source>
</evidence>
<keyword evidence="5 10" id="KW-0375">Hydrogen ion transport</keyword>
<gene>
    <name evidence="10 11" type="primary">atpG</name>
    <name evidence="11" type="ORF">DW687_09395</name>
</gene>
<dbReference type="Proteomes" id="UP000261212">
    <property type="component" value="Unassembled WGS sequence"/>
</dbReference>
<dbReference type="HAMAP" id="MF_00815">
    <property type="entry name" value="ATP_synth_gamma_bact"/>
    <property type="match status" value="1"/>
</dbReference>
<dbReference type="PROSITE" id="PS00153">
    <property type="entry name" value="ATPASE_GAMMA"/>
    <property type="match status" value="1"/>
</dbReference>
<organism evidence="11 12">
    <name type="scientific">Anaerofustis stercorihominis</name>
    <dbReference type="NCBI Taxonomy" id="214853"/>
    <lineage>
        <taxon>Bacteria</taxon>
        <taxon>Bacillati</taxon>
        <taxon>Bacillota</taxon>
        <taxon>Clostridia</taxon>
        <taxon>Eubacteriales</taxon>
        <taxon>Eubacteriaceae</taxon>
        <taxon>Anaerofustis</taxon>
    </lineage>
</organism>
<evidence type="ECO:0000256" key="6">
    <source>
        <dbReference type="ARBA" id="ARBA00023065"/>
    </source>
</evidence>
<dbReference type="SUPFAM" id="SSF52943">
    <property type="entry name" value="ATP synthase (F1-ATPase), gamma subunit"/>
    <property type="match status" value="1"/>
</dbReference>
<comment type="function">
    <text evidence="1 10">Produces ATP from ADP in the presence of a proton gradient across the membrane. The gamma chain is believed to be important in regulating ATPase activity and the flow of protons through the CF(0) complex.</text>
</comment>
<accession>A0A3E3DWC0</accession>
<sequence>MAENMADIKRRMKSVSSTKQITKAMELVASSKLRKAKERAICRSHYTDATYQLMLRVAKYTSYINNIYFKDRENANKTIYVVLSGDKGLAGGFNTNVIKQAVSEIGDEKEKAVIFALGAKGADYFKKNDYDVVGEYIGISDDPNYGVAKKIIGTVINLYTSDEDIRKVKIIYSKFNSVVSQGIISATVLPISRKADNSDGTPVTSELVIEPGGEELLEELVPQYITSLLYGAMIENHAGEEASRRMAMSAATDNANELLEELEIRYNSARQSSITNELIEIVSGAEALK</sequence>
<evidence type="ECO:0000256" key="9">
    <source>
        <dbReference type="ARBA" id="ARBA00023310"/>
    </source>
</evidence>
<evidence type="ECO:0000256" key="2">
    <source>
        <dbReference type="ARBA" id="ARBA00004170"/>
    </source>
</evidence>
<dbReference type="GO" id="GO:0042777">
    <property type="term" value="P:proton motive force-driven plasma membrane ATP synthesis"/>
    <property type="evidence" value="ECO:0007669"/>
    <property type="project" value="UniProtKB-UniRule"/>
</dbReference>
<evidence type="ECO:0000256" key="1">
    <source>
        <dbReference type="ARBA" id="ARBA00003456"/>
    </source>
</evidence>
<keyword evidence="9 10" id="KW-0066">ATP synthesis</keyword>
<evidence type="ECO:0000313" key="12">
    <source>
        <dbReference type="Proteomes" id="UP000261212"/>
    </source>
</evidence>
<keyword evidence="11" id="KW-0378">Hydrolase</keyword>
<comment type="similarity">
    <text evidence="3 10">Belongs to the ATPase gamma chain family.</text>
</comment>
<comment type="caution">
    <text evidence="11">The sequence shown here is derived from an EMBL/GenBank/DDBJ whole genome shotgun (WGS) entry which is preliminary data.</text>
</comment>
<dbReference type="GO" id="GO:0045259">
    <property type="term" value="C:proton-transporting ATP synthase complex"/>
    <property type="evidence" value="ECO:0007669"/>
    <property type="project" value="UniProtKB-KW"/>
</dbReference>
<dbReference type="AlphaFoldDB" id="A0A3E3DWC0"/>
<evidence type="ECO:0000256" key="10">
    <source>
        <dbReference type="HAMAP-Rule" id="MF_00815"/>
    </source>
</evidence>
<dbReference type="PANTHER" id="PTHR11693">
    <property type="entry name" value="ATP SYNTHASE GAMMA CHAIN"/>
    <property type="match status" value="1"/>
</dbReference>
<proteinExistence type="inferred from homology"/>
<name>A0A3E3DWC0_9FIRM</name>
<dbReference type="PANTHER" id="PTHR11693:SF22">
    <property type="entry name" value="ATP SYNTHASE SUBUNIT GAMMA, MITOCHONDRIAL"/>
    <property type="match status" value="1"/>
</dbReference>
<keyword evidence="6 10" id="KW-0406">Ion transport</keyword>
<keyword evidence="7 10" id="KW-0472">Membrane</keyword>
<dbReference type="GO" id="GO:0005886">
    <property type="term" value="C:plasma membrane"/>
    <property type="evidence" value="ECO:0007669"/>
    <property type="project" value="UniProtKB-SubCell"/>
</dbReference>
<dbReference type="PRINTS" id="PR00126">
    <property type="entry name" value="ATPASEGAMMA"/>
</dbReference>
<protein>
    <recommendedName>
        <fullName evidence="10">ATP synthase gamma chain</fullName>
    </recommendedName>
    <alternativeName>
        <fullName evidence="10">ATP synthase F1 sector gamma subunit</fullName>
    </alternativeName>
    <alternativeName>
        <fullName evidence="10">F-ATPase gamma subunit</fullName>
    </alternativeName>
</protein>
<dbReference type="CDD" id="cd12151">
    <property type="entry name" value="F1-ATPase_gamma"/>
    <property type="match status" value="1"/>
</dbReference>
<evidence type="ECO:0000313" key="11">
    <source>
        <dbReference type="EMBL" id="RGD73562.1"/>
    </source>
</evidence>
<dbReference type="GO" id="GO:0046933">
    <property type="term" value="F:proton-transporting ATP synthase activity, rotational mechanism"/>
    <property type="evidence" value="ECO:0007669"/>
    <property type="project" value="UniProtKB-UniRule"/>
</dbReference>
<evidence type="ECO:0000256" key="4">
    <source>
        <dbReference type="ARBA" id="ARBA00022448"/>
    </source>
</evidence>
<dbReference type="RefSeq" id="WP_117532560.1">
    <property type="nucleotide sequence ID" value="NZ_QUSM01000005.1"/>
</dbReference>